<dbReference type="Pfam" id="PF05105">
    <property type="entry name" value="Phage_holin_4_1"/>
    <property type="match status" value="1"/>
</dbReference>
<dbReference type="RefSeq" id="WP_136432902.1">
    <property type="nucleotide sequence ID" value="NZ_SSTJ01000002.1"/>
</dbReference>
<dbReference type="InterPro" id="IPR006480">
    <property type="entry name" value="Phage_holin_4_1"/>
</dbReference>
<dbReference type="GO" id="GO:0016020">
    <property type="term" value="C:membrane"/>
    <property type="evidence" value="ECO:0007669"/>
    <property type="project" value="UniProtKB-SubCell"/>
</dbReference>
<evidence type="ECO:0000256" key="5">
    <source>
        <dbReference type="SAM" id="Phobius"/>
    </source>
</evidence>
<comment type="subcellular location">
    <subcellularLocation>
        <location evidence="1">Membrane</location>
        <topology evidence="1">Multi-pass membrane protein</topology>
    </subcellularLocation>
</comment>
<dbReference type="Proteomes" id="UP000308978">
    <property type="component" value="Unassembled WGS sequence"/>
</dbReference>
<reference evidence="6 7" key="1">
    <citation type="submission" date="2019-04" db="EMBL/GenBank/DDBJ databases">
        <title>Microbes associate with the intestines of laboratory mice.</title>
        <authorList>
            <person name="Navarre W."/>
            <person name="Wong E."/>
            <person name="Huang K.C."/>
            <person name="Tropini C."/>
            <person name="Ng K."/>
            <person name="Yu B."/>
        </authorList>
    </citation>
    <scope>NUCLEOTIDE SEQUENCE [LARGE SCALE GENOMIC DNA]</scope>
    <source>
        <strain evidence="6 7">NM80_B27</strain>
    </source>
</reference>
<dbReference type="AlphaFoldDB" id="A0A4S4G6A2"/>
<gene>
    <name evidence="6" type="ORF">E5986_02000</name>
</gene>
<keyword evidence="4 5" id="KW-0472">Membrane</keyword>
<evidence type="ECO:0000256" key="4">
    <source>
        <dbReference type="ARBA" id="ARBA00023136"/>
    </source>
</evidence>
<keyword evidence="3 5" id="KW-1133">Transmembrane helix</keyword>
<feature type="transmembrane region" description="Helical" evidence="5">
    <location>
        <begin position="6"/>
        <end position="25"/>
    </location>
</feature>
<organism evidence="6 7">
    <name type="scientific">Adlercreutzia caecimuris</name>
    <dbReference type="NCBI Taxonomy" id="671266"/>
    <lineage>
        <taxon>Bacteria</taxon>
        <taxon>Bacillati</taxon>
        <taxon>Actinomycetota</taxon>
        <taxon>Coriobacteriia</taxon>
        <taxon>Eggerthellales</taxon>
        <taxon>Eggerthellaceae</taxon>
        <taxon>Adlercreutzia</taxon>
    </lineage>
</organism>
<accession>A0A4S4G6A2</accession>
<proteinExistence type="predicted"/>
<sequence>MDFHVLLITCVMIVLDVVFGFAGAIKQKDVQSSKLRDGLWHKAGSWGLLPLPM</sequence>
<evidence type="ECO:0000256" key="2">
    <source>
        <dbReference type="ARBA" id="ARBA00022692"/>
    </source>
</evidence>
<protein>
    <submittedName>
        <fullName evidence="6">Phage holin family protein</fullName>
    </submittedName>
</protein>
<name>A0A4S4G6A2_9ACTN</name>
<dbReference type="EMBL" id="SSTJ01000002">
    <property type="protein sequence ID" value="THG38222.1"/>
    <property type="molecule type" value="Genomic_DNA"/>
</dbReference>
<evidence type="ECO:0000313" key="7">
    <source>
        <dbReference type="Proteomes" id="UP000308978"/>
    </source>
</evidence>
<comment type="caution">
    <text evidence="6">The sequence shown here is derived from an EMBL/GenBank/DDBJ whole genome shotgun (WGS) entry which is preliminary data.</text>
</comment>
<evidence type="ECO:0000256" key="3">
    <source>
        <dbReference type="ARBA" id="ARBA00022989"/>
    </source>
</evidence>
<evidence type="ECO:0000313" key="6">
    <source>
        <dbReference type="EMBL" id="THG38222.1"/>
    </source>
</evidence>
<evidence type="ECO:0000256" key="1">
    <source>
        <dbReference type="ARBA" id="ARBA00004141"/>
    </source>
</evidence>
<keyword evidence="2 5" id="KW-0812">Transmembrane</keyword>